<reference evidence="21 22" key="1">
    <citation type="journal article" date="2017" name="BMC Genomics">
        <title>Genomic analysis of methanogenic archaea reveals a shift towards energy conservation.</title>
        <authorList>
            <person name="Gilmore S.P."/>
            <person name="Henske J.K."/>
            <person name="Sexton J.A."/>
            <person name="Solomon K.V."/>
            <person name="Seppala S."/>
            <person name="Yoo J.I."/>
            <person name="Huyett L.M."/>
            <person name="Pressman A."/>
            <person name="Cogan J.Z."/>
            <person name="Kivenson V."/>
            <person name="Peng X."/>
            <person name="Tan Y."/>
            <person name="Valentine D.L."/>
            <person name="O'Malley M.A."/>
        </authorList>
    </citation>
    <scope>NUCLEOTIDE SEQUENCE [LARGE SCALE GENOMIC DNA]</scope>
    <source>
        <strain evidence="21 22">M.o.H.</strain>
    </source>
</reference>
<feature type="transmembrane region" description="Helical" evidence="18">
    <location>
        <begin position="465"/>
        <end position="485"/>
    </location>
</feature>
<keyword evidence="7" id="KW-0328">Glycosyltransferase</keyword>
<feature type="transmembrane region" description="Helical" evidence="18">
    <location>
        <begin position="267"/>
        <end position="291"/>
    </location>
</feature>
<comment type="caution">
    <text evidence="21">The sequence shown here is derived from an EMBL/GenBank/DDBJ whole genome shotgun (WGS) entry which is preliminary data.</text>
</comment>
<dbReference type="OrthoDB" id="82393at2157"/>
<sequence length="797" mass="90068">MNIKWNLSKFKPLIIIILVFILAFSLRIQSAYLPGVSGEVKSNFQDQNGLPYFSEMDSYYNYRMTYDYLDHNYLGDTILEGSPWDLHSYYPSGRPAAYPPLIVYITAFIYELINSFVNAPLNEVAIWLAPFIASLAVIPAYIFVMKLTNEYGGIAAGILVGTVPAYFTHTFAGFFDTDMFNMLFPILIVGFFTASITEKNIKTRSVYVSLSAVFLLVYSMAWEGWWYIFYLLVGTAVVYLLISNYMFEMETIKSFNYYFDKVKYIMLQPAFFSLITFLILNITLLSVYFGFSGLIETLIRSAGNSQLHTSIQITSYPNIYVSVDELKIPTITEILGKLGGIIPFIFGILSIPGIIWKLKPEKAKKAGNIPKNKNKRNTRKKIKINENSTERKNTVNPHLIKNKKNYLLYAILFTIWILIMGFALTQGSRFIEQFSIPITLGAGAFVGLMTTYFAKNIPNKKYCTIAALILIALVAYAPTSSSYMFSNSIYPNVDDSMYNSLTWIKDNTPQNTVITSWWDFGHFFTAVADRPVTFDGGSQNTPRAYWVGKALLTNNENLSAGILRMLTSSGDQGYLTLENYTHDTGKSVEILDKILLVDKPAAQDVLTKDYKLTPDQAQNVLKYTHPAKPSPHVLFLNNMYLLSKSYWWSYFGGWNFQNNTGKGYSYSAQQAASREVNGTTVISAQNGIVAQINGSKVVAGFQYEQNNQIHVLEPHKLIVVQNGNVSMNKIVSNSSSFSIILVKENDIYLAVMLNKELEDSMFTRLYLTNGADLSKFKLLHKEGKIIDPYGVMVWNVS</sequence>
<dbReference type="Pfam" id="PF02516">
    <property type="entry name" value="STT3"/>
    <property type="match status" value="1"/>
</dbReference>
<evidence type="ECO:0000256" key="8">
    <source>
        <dbReference type="ARBA" id="ARBA00022679"/>
    </source>
</evidence>
<evidence type="ECO:0000259" key="20">
    <source>
        <dbReference type="Pfam" id="PF21436"/>
    </source>
</evidence>
<keyword evidence="22" id="KW-1185">Reference proteome</keyword>
<evidence type="ECO:0000256" key="1">
    <source>
        <dbReference type="ARBA" id="ARBA00001936"/>
    </source>
</evidence>
<feature type="transmembrane region" description="Helical" evidence="18">
    <location>
        <begin position="227"/>
        <end position="247"/>
    </location>
</feature>
<feature type="domain" description="STT3/PglB/AglB core" evidence="20">
    <location>
        <begin position="513"/>
        <end position="578"/>
    </location>
</feature>
<keyword evidence="11" id="KW-0460">Magnesium</keyword>
<feature type="transmembrane region" description="Helical" evidence="18">
    <location>
        <begin position="434"/>
        <end position="453"/>
    </location>
</feature>
<dbReference type="InterPro" id="IPR048999">
    <property type="entry name" value="STT3-PglB_core"/>
</dbReference>
<dbReference type="Pfam" id="PF21436">
    <property type="entry name" value="STT3-PglB_core"/>
    <property type="match status" value="1"/>
</dbReference>
<evidence type="ECO:0000256" key="17">
    <source>
        <dbReference type="SAM" id="MobiDB-lite"/>
    </source>
</evidence>
<comment type="pathway">
    <text evidence="4">Protein modification; protein glycosylation.</text>
</comment>
<evidence type="ECO:0000256" key="2">
    <source>
        <dbReference type="ARBA" id="ARBA00001946"/>
    </source>
</evidence>
<dbReference type="GO" id="GO:0005886">
    <property type="term" value="C:plasma membrane"/>
    <property type="evidence" value="ECO:0007669"/>
    <property type="project" value="UniProtKB-SubCell"/>
</dbReference>
<evidence type="ECO:0000259" key="19">
    <source>
        <dbReference type="Pfam" id="PF02516"/>
    </source>
</evidence>
<comment type="cofactor">
    <cofactor evidence="2">
        <name>Mg(2+)</name>
        <dbReference type="ChEBI" id="CHEBI:18420"/>
    </cofactor>
</comment>
<evidence type="ECO:0000256" key="16">
    <source>
        <dbReference type="ARBA" id="ARBA00034066"/>
    </source>
</evidence>
<evidence type="ECO:0000256" key="4">
    <source>
        <dbReference type="ARBA" id="ARBA00004922"/>
    </source>
</evidence>
<dbReference type="EMBL" id="LMVM01000008">
    <property type="protein sequence ID" value="PAV05313.1"/>
    <property type="molecule type" value="Genomic_DNA"/>
</dbReference>
<dbReference type="AlphaFoldDB" id="A0A2A2H7T3"/>
<keyword evidence="14" id="KW-0464">Manganese</keyword>
<evidence type="ECO:0000256" key="18">
    <source>
        <dbReference type="SAM" id="Phobius"/>
    </source>
</evidence>
<dbReference type="Proteomes" id="UP000217784">
    <property type="component" value="Unassembled WGS sequence"/>
</dbReference>
<evidence type="ECO:0000256" key="15">
    <source>
        <dbReference type="ARBA" id="ARBA00030679"/>
    </source>
</evidence>
<dbReference type="GO" id="GO:0046872">
    <property type="term" value="F:metal ion binding"/>
    <property type="evidence" value="ECO:0007669"/>
    <property type="project" value="UniProtKB-KW"/>
</dbReference>
<evidence type="ECO:0000256" key="3">
    <source>
        <dbReference type="ARBA" id="ARBA00004651"/>
    </source>
</evidence>
<dbReference type="InterPro" id="IPR003674">
    <property type="entry name" value="Oligo_trans_STT3"/>
</dbReference>
<evidence type="ECO:0000256" key="10">
    <source>
        <dbReference type="ARBA" id="ARBA00022723"/>
    </source>
</evidence>
<dbReference type="RefSeq" id="WP_069583302.1">
    <property type="nucleotide sequence ID" value="NZ_LMVM01000008.1"/>
</dbReference>
<evidence type="ECO:0000256" key="11">
    <source>
        <dbReference type="ARBA" id="ARBA00022842"/>
    </source>
</evidence>
<evidence type="ECO:0000256" key="7">
    <source>
        <dbReference type="ARBA" id="ARBA00022676"/>
    </source>
</evidence>
<feature type="transmembrane region" description="Helical" evidence="18">
    <location>
        <begin position="334"/>
        <end position="356"/>
    </location>
</feature>
<keyword evidence="10" id="KW-0479">Metal-binding</keyword>
<evidence type="ECO:0000313" key="22">
    <source>
        <dbReference type="Proteomes" id="UP000217784"/>
    </source>
</evidence>
<dbReference type="UniPathway" id="UPA00378"/>
<comment type="similarity">
    <text evidence="5">Belongs to the STT3 family.</text>
</comment>
<feature type="transmembrane region" description="Helical" evidence="18">
    <location>
        <begin position="151"/>
        <end position="167"/>
    </location>
</feature>
<dbReference type="Gene3D" id="3.40.50.12610">
    <property type="match status" value="1"/>
</dbReference>
<accession>A0A2A2H7T3</accession>
<feature type="region of interest" description="Disordered" evidence="17">
    <location>
        <begin position="367"/>
        <end position="388"/>
    </location>
</feature>
<dbReference type="InterPro" id="IPR048307">
    <property type="entry name" value="STT3_N"/>
</dbReference>
<keyword evidence="8" id="KW-0808">Transferase</keyword>
<evidence type="ECO:0000256" key="6">
    <source>
        <dbReference type="ARBA" id="ARBA00012602"/>
    </source>
</evidence>
<keyword evidence="13 18" id="KW-0472">Membrane</keyword>
<comment type="catalytic activity">
    <reaction evidence="16">
        <text>an archaeal dolichyl phosphooligosaccharide + [protein]-L-asparagine = an archaeal dolichyl phosphate + a glycoprotein with the oligosaccharide chain attached by N-beta-D-glycosyl linkage to a protein L-asparagine.</text>
        <dbReference type="EC" id="2.4.99.21"/>
    </reaction>
</comment>
<dbReference type="PANTHER" id="PTHR13872">
    <property type="entry name" value="DOLICHYL-DIPHOSPHOOLIGOSACCHARIDE--PROTEIN GLYCOSYLTRANSFERASE SUBUNIT"/>
    <property type="match status" value="1"/>
</dbReference>
<dbReference type="EC" id="2.4.99.21" evidence="6"/>
<keyword evidence="9 18" id="KW-0812">Transmembrane</keyword>
<dbReference type="GO" id="GO:0004576">
    <property type="term" value="F:oligosaccharyl transferase activity"/>
    <property type="evidence" value="ECO:0007669"/>
    <property type="project" value="InterPro"/>
</dbReference>
<protein>
    <recommendedName>
        <fullName evidence="6">dolichyl-phosphooligosaccharide-protein glycotransferase</fullName>
        <ecNumber evidence="6">2.4.99.21</ecNumber>
    </recommendedName>
    <alternativeName>
        <fullName evidence="15">Oligosaccharyl transferase</fullName>
    </alternativeName>
</protein>
<dbReference type="PANTHER" id="PTHR13872:SF1">
    <property type="entry name" value="DOLICHYL-DIPHOSPHOOLIGOSACCHARIDE--PROTEIN GLYCOSYLTRANSFERASE SUBUNIT STT3B"/>
    <property type="match status" value="1"/>
</dbReference>
<evidence type="ECO:0000256" key="9">
    <source>
        <dbReference type="ARBA" id="ARBA00022692"/>
    </source>
</evidence>
<keyword evidence="12 18" id="KW-1133">Transmembrane helix</keyword>
<evidence type="ECO:0000256" key="12">
    <source>
        <dbReference type="ARBA" id="ARBA00022989"/>
    </source>
</evidence>
<feature type="transmembrane region" description="Helical" evidence="18">
    <location>
        <begin position="124"/>
        <end position="144"/>
    </location>
</feature>
<comment type="cofactor">
    <cofactor evidence="1">
        <name>Mn(2+)</name>
        <dbReference type="ChEBI" id="CHEBI:29035"/>
    </cofactor>
</comment>
<evidence type="ECO:0000256" key="13">
    <source>
        <dbReference type="ARBA" id="ARBA00023136"/>
    </source>
</evidence>
<evidence type="ECO:0000256" key="14">
    <source>
        <dbReference type="ARBA" id="ARBA00023211"/>
    </source>
</evidence>
<feature type="domain" description="Oligosaccharyl transferase STT3 N-terminal" evidence="19">
    <location>
        <begin position="41"/>
        <end position="455"/>
    </location>
</feature>
<comment type="subcellular location">
    <subcellularLocation>
        <location evidence="3">Cell membrane</location>
        <topology evidence="3">Multi-pass membrane protein</topology>
    </subcellularLocation>
</comment>
<feature type="transmembrane region" description="Helical" evidence="18">
    <location>
        <begin position="12"/>
        <end position="32"/>
    </location>
</feature>
<evidence type="ECO:0000256" key="5">
    <source>
        <dbReference type="ARBA" id="ARBA00010810"/>
    </source>
</evidence>
<name>A0A2A2H7T3_METBR</name>
<organism evidence="21 22">
    <name type="scientific">Methanobacterium bryantii</name>
    <dbReference type="NCBI Taxonomy" id="2161"/>
    <lineage>
        <taxon>Archaea</taxon>
        <taxon>Methanobacteriati</taxon>
        <taxon>Methanobacteriota</taxon>
        <taxon>Methanomada group</taxon>
        <taxon>Methanobacteria</taxon>
        <taxon>Methanobacteriales</taxon>
        <taxon>Methanobacteriaceae</taxon>
        <taxon>Methanobacterium</taxon>
    </lineage>
</organism>
<feature type="transmembrane region" description="Helical" evidence="18">
    <location>
        <begin position="204"/>
        <end position="221"/>
    </location>
</feature>
<evidence type="ECO:0000313" key="21">
    <source>
        <dbReference type="EMBL" id="PAV05313.1"/>
    </source>
</evidence>
<proteinExistence type="inferred from homology"/>
<feature type="transmembrane region" description="Helical" evidence="18">
    <location>
        <begin position="406"/>
        <end position="428"/>
    </location>
</feature>
<gene>
    <name evidence="21" type="ORF">ASJ80_09890</name>
</gene>
<feature type="compositionally biased region" description="Basic residues" evidence="17">
    <location>
        <begin position="372"/>
        <end position="382"/>
    </location>
</feature>